<evidence type="ECO:0000313" key="1">
    <source>
        <dbReference type="EMBL" id="EMO45858.1"/>
    </source>
</evidence>
<gene>
    <name evidence="1" type="ORF">LEP1GSC187_3607</name>
</gene>
<reference evidence="1 2" key="1">
    <citation type="submission" date="2013-01" db="EMBL/GenBank/DDBJ databases">
        <authorList>
            <person name="Harkins D.M."/>
            <person name="Durkin A.S."/>
            <person name="Brinkac L.M."/>
            <person name="Haft D.H."/>
            <person name="Selengut J.D."/>
            <person name="Sanka R."/>
            <person name="DePew J."/>
            <person name="Purushe J."/>
            <person name="Matthias M.A."/>
            <person name="Vinetz J.M."/>
            <person name="Sutton G.G."/>
            <person name="Nierman W.C."/>
            <person name="Fouts D.E."/>
        </authorList>
    </citation>
    <scope>NUCLEOTIDE SEQUENCE [LARGE SCALE GENOMIC DNA]</scope>
    <source>
        <strain evidence="1 2">ZUN179</strain>
    </source>
</reference>
<dbReference type="AlphaFoldDB" id="M6V8L5"/>
<dbReference type="EMBL" id="AHOQ02000027">
    <property type="protein sequence ID" value="EMO45858.1"/>
    <property type="molecule type" value="Genomic_DNA"/>
</dbReference>
<dbReference type="Proteomes" id="UP000012160">
    <property type="component" value="Unassembled WGS sequence"/>
</dbReference>
<sequence>MIQEILKYFGKDRKLLRKTILDFSFENKKTKEWNRKIKTCTTH</sequence>
<proteinExistence type="predicted"/>
<evidence type="ECO:0000313" key="2">
    <source>
        <dbReference type="Proteomes" id="UP000012160"/>
    </source>
</evidence>
<protein>
    <submittedName>
        <fullName evidence="1">Uncharacterized protein</fullName>
    </submittedName>
</protein>
<accession>M6V8L5</accession>
<organism evidence="1 2">
    <name type="scientific">Leptospira santarosai str. ZUN179</name>
    <dbReference type="NCBI Taxonomy" id="1049985"/>
    <lineage>
        <taxon>Bacteria</taxon>
        <taxon>Pseudomonadati</taxon>
        <taxon>Spirochaetota</taxon>
        <taxon>Spirochaetia</taxon>
        <taxon>Leptospirales</taxon>
        <taxon>Leptospiraceae</taxon>
        <taxon>Leptospira</taxon>
    </lineage>
</organism>
<name>M6V8L5_9LEPT</name>
<comment type="caution">
    <text evidence="1">The sequence shown here is derived from an EMBL/GenBank/DDBJ whole genome shotgun (WGS) entry which is preliminary data.</text>
</comment>